<feature type="transmembrane region" description="Helical" evidence="1">
    <location>
        <begin position="50"/>
        <end position="68"/>
    </location>
</feature>
<keyword evidence="1" id="KW-0812">Transmembrane</keyword>
<name>A0A409XJQ0_PSICY</name>
<accession>A0A409XJQ0</accession>
<gene>
    <name evidence="2" type="ORF">CVT25_015694</name>
</gene>
<reference evidence="2 3" key="1">
    <citation type="journal article" date="2018" name="Evol. Lett.">
        <title>Horizontal gene cluster transfer increased hallucinogenic mushroom diversity.</title>
        <authorList>
            <person name="Reynolds H.T."/>
            <person name="Vijayakumar V."/>
            <person name="Gluck-Thaler E."/>
            <person name="Korotkin H.B."/>
            <person name="Matheny P.B."/>
            <person name="Slot J.C."/>
        </authorList>
    </citation>
    <scope>NUCLEOTIDE SEQUENCE [LARGE SCALE GENOMIC DNA]</scope>
    <source>
        <strain evidence="2 3">2631</strain>
    </source>
</reference>
<sequence length="157" mass="17550">MSYSALEKLSLPERQATLESGRAGIDPQNIPSRTFADLDEPLRPAVKINWWRTLNTIAILGLGAAKVISTYQENTTALNTLDWIIVVSWILISYWCSIVESESPDTVPWLFKHNPQIPTVVVTGSAPFLFYFVVSICHHDSTLATWNLAIEYSPTDA</sequence>
<dbReference type="InParanoid" id="A0A409XJQ0"/>
<keyword evidence="1" id="KW-1133">Transmembrane helix</keyword>
<organism evidence="2 3">
    <name type="scientific">Psilocybe cyanescens</name>
    <dbReference type="NCBI Taxonomy" id="93625"/>
    <lineage>
        <taxon>Eukaryota</taxon>
        <taxon>Fungi</taxon>
        <taxon>Dikarya</taxon>
        <taxon>Basidiomycota</taxon>
        <taxon>Agaricomycotina</taxon>
        <taxon>Agaricomycetes</taxon>
        <taxon>Agaricomycetidae</taxon>
        <taxon>Agaricales</taxon>
        <taxon>Agaricineae</taxon>
        <taxon>Strophariaceae</taxon>
        <taxon>Psilocybe</taxon>
    </lineage>
</organism>
<dbReference type="EMBL" id="NHYD01001500">
    <property type="protein sequence ID" value="PPQ90968.1"/>
    <property type="molecule type" value="Genomic_DNA"/>
</dbReference>
<evidence type="ECO:0000256" key="1">
    <source>
        <dbReference type="SAM" id="Phobius"/>
    </source>
</evidence>
<dbReference type="Proteomes" id="UP000283269">
    <property type="component" value="Unassembled WGS sequence"/>
</dbReference>
<dbReference type="AlphaFoldDB" id="A0A409XJQ0"/>
<proteinExistence type="predicted"/>
<dbReference type="OrthoDB" id="3268450at2759"/>
<keyword evidence="3" id="KW-1185">Reference proteome</keyword>
<keyword evidence="1" id="KW-0472">Membrane</keyword>
<evidence type="ECO:0000313" key="2">
    <source>
        <dbReference type="EMBL" id="PPQ90968.1"/>
    </source>
</evidence>
<protein>
    <submittedName>
        <fullName evidence="2">Uncharacterized protein</fullName>
    </submittedName>
</protein>
<evidence type="ECO:0000313" key="3">
    <source>
        <dbReference type="Proteomes" id="UP000283269"/>
    </source>
</evidence>
<feature type="transmembrane region" description="Helical" evidence="1">
    <location>
        <begin position="117"/>
        <end position="137"/>
    </location>
</feature>
<feature type="transmembrane region" description="Helical" evidence="1">
    <location>
        <begin position="80"/>
        <end position="97"/>
    </location>
</feature>
<comment type="caution">
    <text evidence="2">The sequence shown here is derived from an EMBL/GenBank/DDBJ whole genome shotgun (WGS) entry which is preliminary data.</text>
</comment>